<accession>S5XYV8</accession>
<feature type="transmembrane region" description="Helical" evidence="6">
    <location>
        <begin position="170"/>
        <end position="189"/>
    </location>
</feature>
<dbReference type="OrthoDB" id="9812221at2"/>
<dbReference type="RefSeq" id="WP_020950258.1">
    <property type="nucleotide sequence ID" value="NC_022041.1"/>
</dbReference>
<keyword evidence="9" id="KW-1185">Reference proteome</keyword>
<feature type="transmembrane region" description="Helical" evidence="6">
    <location>
        <begin position="210"/>
        <end position="229"/>
    </location>
</feature>
<dbReference type="InterPro" id="IPR036259">
    <property type="entry name" value="MFS_trans_sf"/>
</dbReference>
<dbReference type="HOGENOM" id="CLU_001265_10_6_5"/>
<feature type="transmembrane region" description="Helical" evidence="6">
    <location>
        <begin position="338"/>
        <end position="356"/>
    </location>
</feature>
<evidence type="ECO:0000313" key="9">
    <source>
        <dbReference type="Proteomes" id="UP000015480"/>
    </source>
</evidence>
<keyword evidence="3 6" id="KW-0812">Transmembrane</keyword>
<keyword evidence="4 6" id="KW-1133">Transmembrane helix</keyword>
<comment type="subcellular location">
    <subcellularLocation>
        <location evidence="1">Cell membrane</location>
        <topology evidence="1">Multi-pass membrane protein</topology>
    </subcellularLocation>
</comment>
<feature type="transmembrane region" description="Helical" evidence="6">
    <location>
        <begin position="280"/>
        <end position="300"/>
    </location>
</feature>
<feature type="transmembrane region" description="Helical" evidence="6">
    <location>
        <begin position="54"/>
        <end position="71"/>
    </location>
</feature>
<reference evidence="8 9" key="1">
    <citation type="journal article" date="2014" name="BMC Genomics">
        <title>Architecture and functions of a multipartite genome of the methylotrophic bacterium Paracoccus aminophilus JCM 7686, containing primary and secondary chromids.</title>
        <authorList>
            <person name="Dziewit L."/>
            <person name="Czarnecki J."/>
            <person name="Wibberg D."/>
            <person name="Radlinska M."/>
            <person name="Mrozek P."/>
            <person name="Szymczak M."/>
            <person name="Schluter A."/>
            <person name="Puhler A."/>
            <person name="Bartosik D."/>
        </authorList>
    </citation>
    <scope>NUCLEOTIDE SEQUENCE [LARGE SCALE GENOMIC DNA]</scope>
    <source>
        <strain evidence="8">JCM 7686</strain>
    </source>
</reference>
<feature type="transmembrane region" description="Helical" evidence="6">
    <location>
        <begin position="141"/>
        <end position="164"/>
    </location>
</feature>
<dbReference type="GO" id="GO:0022857">
    <property type="term" value="F:transmembrane transporter activity"/>
    <property type="evidence" value="ECO:0007669"/>
    <property type="project" value="InterPro"/>
</dbReference>
<gene>
    <name evidence="8" type="ORF">JCM7686_1519</name>
</gene>
<evidence type="ECO:0000256" key="6">
    <source>
        <dbReference type="SAM" id="Phobius"/>
    </source>
</evidence>
<dbReference type="PATRIC" id="fig|1367847.3.peg.1492"/>
<name>S5XYV8_PARAH</name>
<evidence type="ECO:0000313" key="8">
    <source>
        <dbReference type="EMBL" id="AGT08620.1"/>
    </source>
</evidence>
<dbReference type="InterPro" id="IPR050189">
    <property type="entry name" value="MFS_Efflux_Transporters"/>
</dbReference>
<dbReference type="PROSITE" id="PS50850">
    <property type="entry name" value="MFS"/>
    <property type="match status" value="1"/>
</dbReference>
<dbReference type="GO" id="GO:0005886">
    <property type="term" value="C:plasma membrane"/>
    <property type="evidence" value="ECO:0007669"/>
    <property type="project" value="UniProtKB-SubCell"/>
</dbReference>
<dbReference type="InterPro" id="IPR020846">
    <property type="entry name" value="MFS_dom"/>
</dbReference>
<evidence type="ECO:0000256" key="3">
    <source>
        <dbReference type="ARBA" id="ARBA00022692"/>
    </source>
</evidence>
<evidence type="ECO:0000256" key="5">
    <source>
        <dbReference type="ARBA" id="ARBA00023136"/>
    </source>
</evidence>
<dbReference type="PANTHER" id="PTHR43124">
    <property type="entry name" value="PURINE EFFLUX PUMP PBUE"/>
    <property type="match status" value="1"/>
</dbReference>
<dbReference type="STRING" id="1367847.JCM7686_1519"/>
<dbReference type="CDD" id="cd17473">
    <property type="entry name" value="MFS_arabinose_efflux_permease_like"/>
    <property type="match status" value="1"/>
</dbReference>
<dbReference type="SUPFAM" id="SSF103473">
    <property type="entry name" value="MFS general substrate transporter"/>
    <property type="match status" value="1"/>
</dbReference>
<evidence type="ECO:0000256" key="1">
    <source>
        <dbReference type="ARBA" id="ARBA00004651"/>
    </source>
</evidence>
<dbReference type="Gene3D" id="1.20.1250.20">
    <property type="entry name" value="MFS general substrate transporter like domains"/>
    <property type="match status" value="1"/>
</dbReference>
<dbReference type="InterPro" id="IPR005829">
    <property type="entry name" value="Sugar_transporter_CS"/>
</dbReference>
<keyword evidence="5 6" id="KW-0472">Membrane</keyword>
<feature type="transmembrane region" description="Helical" evidence="6">
    <location>
        <begin position="249"/>
        <end position="268"/>
    </location>
</feature>
<evidence type="ECO:0000256" key="2">
    <source>
        <dbReference type="ARBA" id="ARBA00022475"/>
    </source>
</evidence>
<dbReference type="KEGG" id="pami:JCM7686_1519"/>
<protein>
    <submittedName>
        <fullName evidence="8">MFS permease</fullName>
    </submittedName>
</protein>
<dbReference type="EMBL" id="CP006650">
    <property type="protein sequence ID" value="AGT08620.1"/>
    <property type="molecule type" value="Genomic_DNA"/>
</dbReference>
<dbReference type="Proteomes" id="UP000015480">
    <property type="component" value="Chromosome"/>
</dbReference>
<dbReference type="eggNOG" id="COG0477">
    <property type="taxonomic scope" value="Bacteria"/>
</dbReference>
<organism evidence="8 9">
    <name type="scientific">Paracoccus aminophilus JCM 7686</name>
    <dbReference type="NCBI Taxonomy" id="1367847"/>
    <lineage>
        <taxon>Bacteria</taxon>
        <taxon>Pseudomonadati</taxon>
        <taxon>Pseudomonadota</taxon>
        <taxon>Alphaproteobacteria</taxon>
        <taxon>Rhodobacterales</taxon>
        <taxon>Paracoccaceae</taxon>
        <taxon>Paracoccus</taxon>
    </lineage>
</organism>
<dbReference type="InterPro" id="IPR011701">
    <property type="entry name" value="MFS"/>
</dbReference>
<evidence type="ECO:0000256" key="4">
    <source>
        <dbReference type="ARBA" id="ARBA00022989"/>
    </source>
</evidence>
<dbReference type="AlphaFoldDB" id="S5XYV8"/>
<dbReference type="Pfam" id="PF07690">
    <property type="entry name" value="MFS_1"/>
    <property type="match status" value="1"/>
</dbReference>
<evidence type="ECO:0000259" key="7">
    <source>
        <dbReference type="PROSITE" id="PS50850"/>
    </source>
</evidence>
<feature type="transmembrane region" description="Helical" evidence="6">
    <location>
        <begin position="306"/>
        <end position="326"/>
    </location>
</feature>
<feature type="transmembrane region" description="Helical" evidence="6">
    <location>
        <begin position="108"/>
        <end position="129"/>
    </location>
</feature>
<feature type="transmembrane region" description="Helical" evidence="6">
    <location>
        <begin position="83"/>
        <end position="102"/>
    </location>
</feature>
<keyword evidence="2" id="KW-1003">Cell membrane</keyword>
<sequence>MPRTLAHTEPSWPLKATLLAVAALTIMSGTVVSPSLPAIRQAFAGQSNVELMSRMVLTLPALFVVVSAPIAGAMADRYGRKRLLLAAILLYAAAGLSGLVATSLTGVLLGRAIFGLAVGAIMTVGTALVGDYFAPGARARFFGLQQAFTQIGGVVFVVGGGFLADVSWRAPFILYGLAFLIFPAAVVFVREPVRNQPDPTTPQSSGGKQNWLILALLCLTTFVANALFYTVPTQLAFHLKELGYPNARTVGILIGVFNLIAAISALSYGKLRNRWTIPEIFAAAFTLMAGGAMALSFVASFTGLTISLSVMGFGLGMMMPNIMASALQIAQFELRARVTGLVTACLFFGYFMSPILSQPVIAQVGYDGLYRTAGSVYAGLALVAVGIILGSPRAVKA</sequence>
<feature type="transmembrane region" description="Helical" evidence="6">
    <location>
        <begin position="376"/>
        <end position="395"/>
    </location>
</feature>
<proteinExistence type="predicted"/>
<dbReference type="PROSITE" id="PS00216">
    <property type="entry name" value="SUGAR_TRANSPORT_1"/>
    <property type="match status" value="1"/>
</dbReference>
<dbReference type="PANTHER" id="PTHR43124:SF3">
    <property type="entry name" value="CHLORAMPHENICOL EFFLUX PUMP RV0191"/>
    <property type="match status" value="1"/>
</dbReference>
<feature type="domain" description="Major facilitator superfamily (MFS) profile" evidence="7">
    <location>
        <begin position="14"/>
        <end position="396"/>
    </location>
</feature>